<evidence type="ECO:0000256" key="1">
    <source>
        <dbReference type="SAM" id="Phobius"/>
    </source>
</evidence>
<proteinExistence type="predicted"/>
<accession>I2GEH4</accession>
<feature type="transmembrane region" description="Helical" evidence="1">
    <location>
        <begin position="32"/>
        <end position="50"/>
    </location>
</feature>
<organism evidence="3 4">
    <name type="scientific">Fibrisoma limi BUZ 3</name>
    <dbReference type="NCBI Taxonomy" id="1185876"/>
    <lineage>
        <taxon>Bacteria</taxon>
        <taxon>Pseudomonadati</taxon>
        <taxon>Bacteroidota</taxon>
        <taxon>Cytophagia</taxon>
        <taxon>Cytophagales</taxon>
        <taxon>Spirosomataceae</taxon>
        <taxon>Fibrisoma</taxon>
    </lineage>
</organism>
<keyword evidence="1" id="KW-0812">Transmembrane</keyword>
<evidence type="ECO:0000313" key="3">
    <source>
        <dbReference type="EMBL" id="CCH52299.1"/>
    </source>
</evidence>
<dbReference type="EMBL" id="CAIT01000005">
    <property type="protein sequence ID" value="CCH52299.1"/>
    <property type="molecule type" value="Genomic_DNA"/>
</dbReference>
<dbReference type="OrthoDB" id="8965954at2"/>
<dbReference type="eggNOG" id="ENOG50333U2">
    <property type="taxonomic scope" value="Bacteria"/>
</dbReference>
<dbReference type="InterPro" id="IPR025698">
    <property type="entry name" value="2TM_dom"/>
</dbReference>
<name>I2GEH4_9BACT</name>
<reference evidence="3 4" key="1">
    <citation type="journal article" date="2012" name="J. Bacteriol.">
        <title>Genome Sequence of the Filamentous Bacterium Fibrisoma limi BUZ 3T.</title>
        <authorList>
            <person name="Filippini M."/>
            <person name="Qi W."/>
            <person name="Jaenicke S."/>
            <person name="Goesmann A."/>
            <person name="Smits T.H."/>
            <person name="Bagheri H.C."/>
        </authorList>
    </citation>
    <scope>NUCLEOTIDE SEQUENCE [LARGE SCALE GENOMIC DNA]</scope>
    <source>
        <strain evidence="4">BUZ 3T</strain>
    </source>
</reference>
<dbReference type="Pfam" id="PF13239">
    <property type="entry name" value="2TM"/>
    <property type="match status" value="1"/>
</dbReference>
<gene>
    <name evidence="3" type="ORF">BN8_01288</name>
</gene>
<evidence type="ECO:0000313" key="4">
    <source>
        <dbReference type="Proteomes" id="UP000009309"/>
    </source>
</evidence>
<sequence length="100" mass="11833">MESEHPTPPNRDPHLWKQAQARVGFKQHFRSYVFVNILVWTIYLVLTFGVDRRIGIFPWPLFMTLGWGFGLLAHYVRVYRSGDGPDAVEREYQRLQNQGR</sequence>
<keyword evidence="1" id="KW-0472">Membrane</keyword>
<feature type="domain" description="2TM" evidence="2">
    <location>
        <begin position="17"/>
        <end position="80"/>
    </location>
</feature>
<protein>
    <recommendedName>
        <fullName evidence="2">2TM domain-containing protein</fullName>
    </recommendedName>
</protein>
<keyword evidence="1" id="KW-1133">Transmembrane helix</keyword>
<keyword evidence="4" id="KW-1185">Reference proteome</keyword>
<evidence type="ECO:0000259" key="2">
    <source>
        <dbReference type="Pfam" id="PF13239"/>
    </source>
</evidence>
<dbReference type="RefSeq" id="WP_009280883.1">
    <property type="nucleotide sequence ID" value="NZ_CAIT01000005.1"/>
</dbReference>
<feature type="transmembrane region" description="Helical" evidence="1">
    <location>
        <begin position="56"/>
        <end position="76"/>
    </location>
</feature>
<dbReference type="AlphaFoldDB" id="I2GEH4"/>
<dbReference type="Proteomes" id="UP000009309">
    <property type="component" value="Unassembled WGS sequence"/>
</dbReference>
<dbReference type="STRING" id="1185876.BN8_01288"/>
<comment type="caution">
    <text evidence="3">The sequence shown here is derived from an EMBL/GenBank/DDBJ whole genome shotgun (WGS) entry which is preliminary data.</text>
</comment>